<gene>
    <name evidence="2" type="ORF">FVE85_9501</name>
</gene>
<feature type="region of interest" description="Disordered" evidence="1">
    <location>
        <begin position="96"/>
        <end position="116"/>
    </location>
</feature>
<evidence type="ECO:0000313" key="2">
    <source>
        <dbReference type="EMBL" id="KAA8491206.1"/>
    </source>
</evidence>
<sequence>MAAARHTDSALVMLVLTLVLSVVFFFGIHQHATELSMQQWVALESGMLTFGGNITLYVQDARLPVVSAAGAQTTDENDTLVSRSAARAHRLKTWRNAEAENRSSSTQAQGANVPSHRQDTYGYSLLHTLSSEQWAAVAREVDLVALVYGDGVRIDESLVRQMHALLRSSPVRGFGIVMFPCGCALSNAYFESVPIRMAGAAECFFLPGFVLEHEFVFWAFDSISTQDGDDNDAASCLYDPSMFNSFNYGAHADDITALRNEHVPVLKASLESQLKERDE</sequence>
<feature type="compositionally biased region" description="Polar residues" evidence="1">
    <location>
        <begin position="102"/>
        <end position="112"/>
    </location>
</feature>
<comment type="caution">
    <text evidence="2">The sequence shown here is derived from an EMBL/GenBank/DDBJ whole genome shotgun (WGS) entry which is preliminary data.</text>
</comment>
<dbReference type="EMBL" id="VRMN01000015">
    <property type="protein sequence ID" value="KAA8491206.1"/>
    <property type="molecule type" value="Genomic_DNA"/>
</dbReference>
<organism evidence="2 3">
    <name type="scientific">Porphyridium purpureum</name>
    <name type="common">Red alga</name>
    <name type="synonym">Porphyridium cruentum</name>
    <dbReference type="NCBI Taxonomy" id="35688"/>
    <lineage>
        <taxon>Eukaryota</taxon>
        <taxon>Rhodophyta</taxon>
        <taxon>Bangiophyceae</taxon>
        <taxon>Porphyridiales</taxon>
        <taxon>Porphyridiaceae</taxon>
        <taxon>Porphyridium</taxon>
    </lineage>
</organism>
<proteinExistence type="predicted"/>
<protein>
    <submittedName>
        <fullName evidence="2">Uncharacterized protein</fullName>
    </submittedName>
</protein>
<evidence type="ECO:0000256" key="1">
    <source>
        <dbReference type="SAM" id="MobiDB-lite"/>
    </source>
</evidence>
<accession>A0A5J4YIA5</accession>
<dbReference type="AlphaFoldDB" id="A0A5J4YIA5"/>
<name>A0A5J4YIA5_PORPP</name>
<dbReference type="Proteomes" id="UP000324585">
    <property type="component" value="Unassembled WGS sequence"/>
</dbReference>
<keyword evidence="3" id="KW-1185">Reference proteome</keyword>
<reference evidence="3" key="1">
    <citation type="journal article" date="2019" name="Nat. Commun.">
        <title>Expansion of phycobilisome linker gene families in mesophilic red algae.</title>
        <authorList>
            <person name="Lee J."/>
            <person name="Kim D."/>
            <person name="Bhattacharya D."/>
            <person name="Yoon H.S."/>
        </authorList>
    </citation>
    <scope>NUCLEOTIDE SEQUENCE [LARGE SCALE GENOMIC DNA]</scope>
    <source>
        <strain evidence="3">CCMP 1328</strain>
    </source>
</reference>
<evidence type="ECO:0000313" key="3">
    <source>
        <dbReference type="Proteomes" id="UP000324585"/>
    </source>
</evidence>